<dbReference type="PANTHER" id="PTHR31463">
    <property type="entry name" value="MACROPHAGE-EXPRESSED GENE 1 PROTEIN"/>
    <property type="match status" value="1"/>
</dbReference>
<dbReference type="CDD" id="cd22579">
    <property type="entry name" value="MPEG1_P2"/>
    <property type="match status" value="1"/>
</dbReference>
<dbReference type="GO" id="GO:0002250">
    <property type="term" value="P:adaptive immune response"/>
    <property type="evidence" value="ECO:0007669"/>
    <property type="project" value="UniProtKB-KW"/>
</dbReference>
<dbReference type="eggNOG" id="ENOG502QRKR">
    <property type="taxonomic scope" value="Eukaryota"/>
</dbReference>
<reference evidence="6" key="1">
    <citation type="journal article" date="2010" name="Nature">
        <title>The Amphimedon queenslandica genome and the evolution of animal complexity.</title>
        <authorList>
            <person name="Srivastava M."/>
            <person name="Simakov O."/>
            <person name="Chapman J."/>
            <person name="Fahey B."/>
            <person name="Gauthier M.E."/>
            <person name="Mitros T."/>
            <person name="Richards G.S."/>
            <person name="Conaco C."/>
            <person name="Dacre M."/>
            <person name="Hellsten U."/>
            <person name="Larroux C."/>
            <person name="Putnam N.H."/>
            <person name="Stanke M."/>
            <person name="Adamska M."/>
            <person name="Darling A."/>
            <person name="Degnan S.M."/>
            <person name="Oakley T.H."/>
            <person name="Plachetzki D.C."/>
            <person name="Zhai Y."/>
            <person name="Adamski M."/>
            <person name="Calcino A."/>
            <person name="Cummins S.F."/>
            <person name="Goodstein D.M."/>
            <person name="Harris C."/>
            <person name="Jackson D.J."/>
            <person name="Leys S.P."/>
            <person name="Shu S."/>
            <person name="Woodcroft B.J."/>
            <person name="Vervoort M."/>
            <person name="Kosik K.S."/>
            <person name="Manning G."/>
            <person name="Degnan B.M."/>
            <person name="Rokhsar D.S."/>
        </authorList>
    </citation>
    <scope>NUCLEOTIDE SEQUENCE [LARGE SCALE GENOMIC DNA]</scope>
</reference>
<dbReference type="EnsemblMetazoa" id="XM_003385394.2">
    <property type="protein sequence ID" value="XP_003385442.1"/>
    <property type="gene ID" value="LOC100641756"/>
</dbReference>
<dbReference type="KEGG" id="aqu:100641756"/>
<dbReference type="Proteomes" id="UP000007879">
    <property type="component" value="Unassembled WGS sequence"/>
</dbReference>
<evidence type="ECO:0000259" key="4">
    <source>
        <dbReference type="PROSITE" id="PS51412"/>
    </source>
</evidence>
<sequence>MAGLLSSLLLLSLFFSMGQLQLQYPVGDIRNCPFNQLRDPNMSLLTMDALPGLGFDNLRNLDTGRIFSIKYTDCQISGDGQYLLPDNIFLIPILNSEVDYSAEIFEHFDDWKSTTATSINVEAKYGSAFSKVSGKFSTDYQDTKTKMVNSKSRSVRVGLRHHLYSAHVNPDAELHPSFKSRVLEIAANIQNNNTRVAHYLTDLLIRDYGTHVVNSINLGASLYQTTFLLKSSSQTTESTQLNISASASASFFSSFSITTNFKFSKSHVDTEGFSSSTTHSHVSTHGGPPFKLGNFSYTDWEDGLLDHLVAIDRRGEPIYTAISTSNLPELPDILLLETIQYIYKSVNKYYKINTHYGCTDPDSANFNFQANLDDNSCSMIRQNHSFGGIFQTCVNYDDYDVCNELSLEHHNPLTEDFSCPTGYKPILLHTDAATTSYIENDCKRHCGFLHISCHYNCNKRTIIKHATYHAYWCVFPPKATVPSDSGYVFGGVYTSKEQNPLTGARSCPMFFYPLNFGKDISVCVSNDIEAESLGIPFGGFESCQTGNPLASSTNQFAAGIYPHSCPVKYNQFLAAVDQGCIINYCSVVEAFKKQLPHPPRLPPYKVKADLSINVSNTLAITGPYGSLWVKESDGTWTKYTKGQYTSGASYLESLSSNGQTVDPITGNVESKSTSRAVIAGLIIGTIISTLLTIAFIAFIVFGIRKWRSKRKQKSKKSSQRYMDLEDTFESTTEVEDSQPQQSKDDPLIRELTLRIQK</sequence>
<dbReference type="PANTHER" id="PTHR31463:SF1">
    <property type="entry name" value="MACROPHAGE-EXPRESSED GENE 1 PROTEIN"/>
    <property type="match status" value="1"/>
</dbReference>
<reference evidence="5" key="2">
    <citation type="submission" date="2017-05" db="UniProtKB">
        <authorList>
            <consortium name="EnsemblMetazoa"/>
        </authorList>
    </citation>
    <scope>IDENTIFICATION</scope>
</reference>
<gene>
    <name evidence="5" type="primary">100641756</name>
</gene>
<dbReference type="InterPro" id="IPR039707">
    <property type="entry name" value="MPEG1"/>
</dbReference>
<keyword evidence="2" id="KW-0472">Membrane</keyword>
<dbReference type="OrthoDB" id="5950457at2759"/>
<dbReference type="GO" id="GO:0045087">
    <property type="term" value="P:innate immune response"/>
    <property type="evidence" value="ECO:0007669"/>
    <property type="project" value="UniProtKB-KW"/>
</dbReference>
<accession>A0A1X7V8X0</accession>
<dbReference type="AlphaFoldDB" id="A0A1X7V8X0"/>
<evidence type="ECO:0000256" key="2">
    <source>
        <dbReference type="SAM" id="Phobius"/>
    </source>
</evidence>
<feature type="signal peptide" evidence="3">
    <location>
        <begin position="1"/>
        <end position="18"/>
    </location>
</feature>
<dbReference type="SMART" id="SM00457">
    <property type="entry name" value="MACPF"/>
    <property type="match status" value="1"/>
</dbReference>
<evidence type="ECO:0000256" key="1">
    <source>
        <dbReference type="SAM" id="MobiDB-lite"/>
    </source>
</evidence>
<organism evidence="5">
    <name type="scientific">Amphimedon queenslandica</name>
    <name type="common">Sponge</name>
    <dbReference type="NCBI Taxonomy" id="400682"/>
    <lineage>
        <taxon>Eukaryota</taxon>
        <taxon>Metazoa</taxon>
        <taxon>Porifera</taxon>
        <taxon>Demospongiae</taxon>
        <taxon>Heteroscleromorpha</taxon>
        <taxon>Haplosclerida</taxon>
        <taxon>Niphatidae</taxon>
        <taxon>Amphimedon</taxon>
    </lineage>
</organism>
<proteinExistence type="predicted"/>
<dbReference type="GO" id="GO:0030670">
    <property type="term" value="C:phagocytic vesicle membrane"/>
    <property type="evidence" value="ECO:0007669"/>
    <property type="project" value="UniProtKB-SubCell"/>
</dbReference>
<dbReference type="InParanoid" id="A0A1X7V8X0"/>
<feature type="domain" description="MACPF" evidence="4">
    <location>
        <begin position="21"/>
        <end position="354"/>
    </location>
</feature>
<dbReference type="InterPro" id="IPR020864">
    <property type="entry name" value="MACPF"/>
</dbReference>
<keyword evidence="6" id="KW-1185">Reference proteome</keyword>
<feature type="region of interest" description="Disordered" evidence="1">
    <location>
        <begin position="714"/>
        <end position="746"/>
    </location>
</feature>
<evidence type="ECO:0000313" key="6">
    <source>
        <dbReference type="Proteomes" id="UP000007879"/>
    </source>
</evidence>
<keyword evidence="2" id="KW-0812">Transmembrane</keyword>
<feature type="transmembrane region" description="Helical" evidence="2">
    <location>
        <begin position="677"/>
        <end position="703"/>
    </location>
</feature>
<keyword evidence="3" id="KW-0732">Signal</keyword>
<dbReference type="PROSITE" id="PS51412">
    <property type="entry name" value="MACPF_2"/>
    <property type="match status" value="1"/>
</dbReference>
<dbReference type="Pfam" id="PF01823">
    <property type="entry name" value="MACPF"/>
    <property type="match status" value="1"/>
</dbReference>
<feature type="compositionally biased region" description="Acidic residues" evidence="1">
    <location>
        <begin position="724"/>
        <end position="736"/>
    </location>
</feature>
<protein>
    <recommendedName>
        <fullName evidence="4">MACPF domain-containing protein</fullName>
    </recommendedName>
</protein>
<name>A0A1X7V8X0_AMPQE</name>
<feature type="chain" id="PRO_5010859296" description="MACPF domain-containing protein" evidence="3">
    <location>
        <begin position="19"/>
        <end position="757"/>
    </location>
</feature>
<keyword evidence="2" id="KW-1133">Transmembrane helix</keyword>
<evidence type="ECO:0000256" key="3">
    <source>
        <dbReference type="SAM" id="SignalP"/>
    </source>
</evidence>
<dbReference type="EnsemblMetazoa" id="Aqu2.1.35962_001">
    <property type="protein sequence ID" value="Aqu2.1.35962_001"/>
    <property type="gene ID" value="Aqu2.1.35962"/>
</dbReference>
<evidence type="ECO:0000313" key="5">
    <source>
        <dbReference type="EnsemblMetazoa" id="Aqu2.1.35962_001"/>
    </source>
</evidence>